<accession>A0A0E9PY69</accession>
<organism evidence="1">
    <name type="scientific">Anguilla anguilla</name>
    <name type="common">European freshwater eel</name>
    <name type="synonym">Muraena anguilla</name>
    <dbReference type="NCBI Taxonomy" id="7936"/>
    <lineage>
        <taxon>Eukaryota</taxon>
        <taxon>Metazoa</taxon>
        <taxon>Chordata</taxon>
        <taxon>Craniata</taxon>
        <taxon>Vertebrata</taxon>
        <taxon>Euteleostomi</taxon>
        <taxon>Actinopterygii</taxon>
        <taxon>Neopterygii</taxon>
        <taxon>Teleostei</taxon>
        <taxon>Anguilliformes</taxon>
        <taxon>Anguillidae</taxon>
        <taxon>Anguilla</taxon>
    </lineage>
</organism>
<dbReference type="EMBL" id="GBXM01099779">
    <property type="protein sequence ID" value="JAH08798.1"/>
    <property type="molecule type" value="Transcribed_RNA"/>
</dbReference>
<protein>
    <submittedName>
        <fullName evidence="1">Uncharacterized protein</fullName>
    </submittedName>
</protein>
<dbReference type="AlphaFoldDB" id="A0A0E9PY69"/>
<sequence length="31" mass="3818">MEQNRAEVVDWVEMRVSRDISVLVVFRDFYE</sequence>
<name>A0A0E9PY69_ANGAN</name>
<reference evidence="1" key="1">
    <citation type="submission" date="2014-11" db="EMBL/GenBank/DDBJ databases">
        <authorList>
            <person name="Amaro Gonzalez C."/>
        </authorList>
    </citation>
    <scope>NUCLEOTIDE SEQUENCE</scope>
</reference>
<reference evidence="1" key="2">
    <citation type="journal article" date="2015" name="Fish Shellfish Immunol.">
        <title>Early steps in the European eel (Anguilla anguilla)-Vibrio vulnificus interaction in the gills: Role of the RtxA13 toxin.</title>
        <authorList>
            <person name="Callol A."/>
            <person name="Pajuelo D."/>
            <person name="Ebbesson L."/>
            <person name="Teles M."/>
            <person name="MacKenzie S."/>
            <person name="Amaro C."/>
        </authorList>
    </citation>
    <scope>NUCLEOTIDE SEQUENCE</scope>
</reference>
<proteinExistence type="predicted"/>
<evidence type="ECO:0000313" key="1">
    <source>
        <dbReference type="EMBL" id="JAH08798.1"/>
    </source>
</evidence>